<sequence>MPRTVYRVIEKVTQKQELMDCSSEAEASEVLGQLVEANPGSEYTIEEVVVYDKEAFRYGRDPELH</sequence>
<name>A0A382KXQ9_9ZZZZ</name>
<reference evidence="1" key="1">
    <citation type="submission" date="2018-05" db="EMBL/GenBank/DDBJ databases">
        <authorList>
            <person name="Lanie J.A."/>
            <person name="Ng W.-L."/>
            <person name="Kazmierczak K.M."/>
            <person name="Andrzejewski T.M."/>
            <person name="Davidsen T.M."/>
            <person name="Wayne K.J."/>
            <person name="Tettelin H."/>
            <person name="Glass J.I."/>
            <person name="Rusch D."/>
            <person name="Podicherti R."/>
            <person name="Tsui H.-C.T."/>
            <person name="Winkler M.E."/>
        </authorList>
    </citation>
    <scope>NUCLEOTIDE SEQUENCE</scope>
</reference>
<organism evidence="1">
    <name type="scientific">marine metagenome</name>
    <dbReference type="NCBI Taxonomy" id="408172"/>
    <lineage>
        <taxon>unclassified sequences</taxon>
        <taxon>metagenomes</taxon>
        <taxon>ecological metagenomes</taxon>
    </lineage>
</organism>
<dbReference type="AlphaFoldDB" id="A0A382KXQ9"/>
<proteinExistence type="predicted"/>
<protein>
    <submittedName>
        <fullName evidence="1">Uncharacterized protein</fullName>
    </submittedName>
</protein>
<accession>A0A382KXQ9</accession>
<gene>
    <name evidence="1" type="ORF">METZ01_LOCUS280391</name>
</gene>
<dbReference type="EMBL" id="UINC01082615">
    <property type="protein sequence ID" value="SVC27537.1"/>
    <property type="molecule type" value="Genomic_DNA"/>
</dbReference>
<evidence type="ECO:0000313" key="1">
    <source>
        <dbReference type="EMBL" id="SVC27537.1"/>
    </source>
</evidence>